<evidence type="ECO:0000313" key="2">
    <source>
        <dbReference type="Proteomes" id="UP000887565"/>
    </source>
</evidence>
<dbReference type="Proteomes" id="UP000887565">
    <property type="component" value="Unplaced"/>
</dbReference>
<dbReference type="InterPro" id="IPR053888">
    <property type="entry name" value="MRM3-like_sub_bind"/>
</dbReference>
<keyword evidence="2" id="KW-1185">Reference proteome</keyword>
<evidence type="ECO:0000313" key="3">
    <source>
        <dbReference type="WBParaSite" id="nRc.2.0.1.t05763-RA"/>
    </source>
</evidence>
<dbReference type="Pfam" id="PF22435">
    <property type="entry name" value="MRM3-like_sub_bind"/>
    <property type="match status" value="1"/>
</dbReference>
<feature type="domain" description="MRM3-like substrate binding" evidence="1">
    <location>
        <begin position="121"/>
        <end position="160"/>
    </location>
</feature>
<dbReference type="AlphaFoldDB" id="A0A915HWG5"/>
<accession>A0A915HWG5</accession>
<name>A0A915HWG5_ROMCU</name>
<protein>
    <recommendedName>
        <fullName evidence="1">MRM3-like substrate binding domain-containing protein</fullName>
    </recommendedName>
</protein>
<dbReference type="InterPro" id="IPR029064">
    <property type="entry name" value="Ribosomal_eL30-like_sf"/>
</dbReference>
<dbReference type="WBParaSite" id="nRc.2.0.1.t05763-RA">
    <property type="protein sequence ID" value="nRc.2.0.1.t05763-RA"/>
    <property type="gene ID" value="nRc.2.0.1.g05763"/>
</dbReference>
<reference evidence="3" key="1">
    <citation type="submission" date="2022-11" db="UniProtKB">
        <authorList>
            <consortium name="WormBaseParasite"/>
        </authorList>
    </citation>
    <scope>IDENTIFICATION</scope>
</reference>
<sequence length="161" mass="18701">MHSARLLFCVICRCQNARTFTQSFRVQQKLNVSSFSTTVIRGVSANKRSFTDETDSYVDQDNEFSSKLMSCDVSETSSHNKQLNANRRRKRREVLEKTFRSEEGVEWRILSENDNKFLTIMADMKNKRKREEMGKILVEGRRLVSEAITAGLKLNGLYFTE</sequence>
<dbReference type="Gene3D" id="3.30.1330.30">
    <property type="match status" value="1"/>
</dbReference>
<evidence type="ECO:0000259" key="1">
    <source>
        <dbReference type="Pfam" id="PF22435"/>
    </source>
</evidence>
<proteinExistence type="predicted"/>
<dbReference type="SUPFAM" id="SSF55315">
    <property type="entry name" value="L30e-like"/>
    <property type="match status" value="1"/>
</dbReference>
<organism evidence="2 3">
    <name type="scientific">Romanomermis culicivorax</name>
    <name type="common">Nematode worm</name>
    <dbReference type="NCBI Taxonomy" id="13658"/>
    <lineage>
        <taxon>Eukaryota</taxon>
        <taxon>Metazoa</taxon>
        <taxon>Ecdysozoa</taxon>
        <taxon>Nematoda</taxon>
        <taxon>Enoplea</taxon>
        <taxon>Dorylaimia</taxon>
        <taxon>Mermithida</taxon>
        <taxon>Mermithoidea</taxon>
        <taxon>Mermithidae</taxon>
        <taxon>Romanomermis</taxon>
    </lineage>
</organism>